<dbReference type="RefSeq" id="XP_066077940.1">
    <property type="nucleotide sequence ID" value="XM_066221843.1"/>
</dbReference>
<name>A0AAX4K0V0_9TREE</name>
<keyword evidence="6 11" id="KW-0647">Proteasome</keyword>
<evidence type="ECO:0000256" key="8">
    <source>
        <dbReference type="ARBA" id="ARBA00023242"/>
    </source>
</evidence>
<dbReference type="Pfam" id="PF00227">
    <property type="entry name" value="Proteasome"/>
    <property type="match status" value="1"/>
</dbReference>
<evidence type="ECO:0000256" key="2">
    <source>
        <dbReference type="ARBA" id="ARBA00022490"/>
    </source>
</evidence>
<keyword evidence="13" id="KW-1185">Reference proteome</keyword>
<evidence type="ECO:0000256" key="4">
    <source>
        <dbReference type="ARBA" id="ARBA00022698"/>
    </source>
</evidence>
<reference evidence="12 13" key="1">
    <citation type="submission" date="2024-01" db="EMBL/GenBank/DDBJ databases">
        <title>Comparative genomics of Cryptococcus and Kwoniella reveals pathogenesis evolution and contrasting modes of karyotype evolution via chromosome fusion or intercentromeric recombination.</title>
        <authorList>
            <person name="Coelho M.A."/>
            <person name="David-Palma M."/>
            <person name="Shea T."/>
            <person name="Bowers K."/>
            <person name="McGinley-Smith S."/>
            <person name="Mohammad A.W."/>
            <person name="Gnirke A."/>
            <person name="Yurkov A.M."/>
            <person name="Nowrousian M."/>
            <person name="Sun S."/>
            <person name="Cuomo C.A."/>
            <person name="Heitman J."/>
        </authorList>
    </citation>
    <scope>NUCLEOTIDE SEQUENCE [LARGE SCALE GENOMIC DNA]</scope>
    <source>
        <strain evidence="12 13">CBS 6074</strain>
    </source>
</reference>
<dbReference type="PROSITE" id="PS51476">
    <property type="entry name" value="PROTEASOME_BETA_2"/>
    <property type="match status" value="1"/>
</dbReference>
<dbReference type="InterPro" id="IPR029055">
    <property type="entry name" value="Ntn_hydrolases_N"/>
</dbReference>
<keyword evidence="5" id="KW-0378">Hydrolase</keyword>
<dbReference type="AlphaFoldDB" id="A0AAX4K0V0"/>
<dbReference type="GO" id="GO:0004298">
    <property type="term" value="F:threonine-type endopeptidase activity"/>
    <property type="evidence" value="ECO:0007669"/>
    <property type="project" value="UniProtKB-KW"/>
</dbReference>
<keyword evidence="2 11" id="KW-0963">Cytoplasm</keyword>
<dbReference type="GO" id="GO:0005634">
    <property type="term" value="C:nucleus"/>
    <property type="evidence" value="ECO:0007669"/>
    <property type="project" value="UniProtKB-SubCell"/>
</dbReference>
<dbReference type="GeneID" id="91096788"/>
<evidence type="ECO:0000256" key="7">
    <source>
        <dbReference type="ARBA" id="ARBA00023145"/>
    </source>
</evidence>
<dbReference type="InterPro" id="IPR001353">
    <property type="entry name" value="Proteasome_sua/b"/>
</dbReference>
<evidence type="ECO:0000256" key="9">
    <source>
        <dbReference type="ARBA" id="ARBA00026071"/>
    </source>
</evidence>
<protein>
    <recommendedName>
        <fullName evidence="11">Proteasome subunit beta</fullName>
    </recommendedName>
</protein>
<evidence type="ECO:0000313" key="13">
    <source>
        <dbReference type="Proteomes" id="UP001355207"/>
    </source>
</evidence>
<keyword evidence="8 11" id="KW-0539">Nucleus</keyword>
<sequence length="304" mass="33286">MNSVLTQLQPHQSRLEEYDELEHTDAAAWGSMAGFGNLSRTGGVQGMSVPRVSDPTAFLDLHTDNMSSNPEAKIKIAHGTTTLAFKFQGGVIVAVDSRATAGSYVASGTVKKVIEINKFLLGTMAGGAADCQYWETYLGMQCRLYELRNKERISVAAASKILSNIVYQYKGMGLSMGTMVCGWDKTGPQIFYVDDDGQRLKGNLFSVGSGSTFAYGVLDQGYRWDLTDEEAQELGRRSIIAAGHRDAYSGNTCNLYHVKQEGWDFIGNYDVNELWYEYENKKKADREIATASAAAAASPMAVEQ</sequence>
<comment type="similarity">
    <text evidence="11">Belongs to the peptidase T1B family.</text>
</comment>
<dbReference type="GO" id="GO:0005737">
    <property type="term" value="C:cytoplasm"/>
    <property type="evidence" value="ECO:0007669"/>
    <property type="project" value="UniProtKB-SubCell"/>
</dbReference>
<dbReference type="InterPro" id="IPR016050">
    <property type="entry name" value="Proteasome_bsu_CS"/>
</dbReference>
<evidence type="ECO:0000313" key="12">
    <source>
        <dbReference type="EMBL" id="WWC91177.1"/>
    </source>
</evidence>
<evidence type="ECO:0000256" key="11">
    <source>
        <dbReference type="RuleBase" id="RU004203"/>
    </source>
</evidence>
<dbReference type="PRINTS" id="PR00141">
    <property type="entry name" value="PROTEASOME"/>
</dbReference>
<keyword evidence="3" id="KW-0645">Protease</keyword>
<dbReference type="InterPro" id="IPR000243">
    <property type="entry name" value="Pept_T1A_subB"/>
</dbReference>
<dbReference type="EMBL" id="CP144105">
    <property type="protein sequence ID" value="WWC91177.1"/>
    <property type="molecule type" value="Genomic_DNA"/>
</dbReference>
<comment type="function">
    <text evidence="11">Component of the proteasome, a multicatalytic proteinase complex which is characterized by its ability to cleave peptides with Arg, Phe, Tyr, Leu, and Glu adjacent to the leaving group at neutral or slightly basic pH. The proteasome has an ATP-dependent proteolytic activity.</text>
</comment>
<evidence type="ECO:0000256" key="6">
    <source>
        <dbReference type="ARBA" id="ARBA00022942"/>
    </source>
</evidence>
<accession>A0AAX4K0V0</accession>
<dbReference type="Gene3D" id="3.60.20.10">
    <property type="entry name" value="Glutamine Phosphoribosylpyrophosphate, subunit 1, domain 1"/>
    <property type="match status" value="1"/>
</dbReference>
<comment type="catalytic activity">
    <reaction evidence="1">
        <text>Cleavage of peptide bonds with very broad specificity.</text>
        <dbReference type="EC" id="3.4.25.1"/>
    </reaction>
</comment>
<evidence type="ECO:0000256" key="5">
    <source>
        <dbReference type="ARBA" id="ARBA00022801"/>
    </source>
</evidence>
<evidence type="ECO:0000256" key="1">
    <source>
        <dbReference type="ARBA" id="ARBA00001198"/>
    </source>
</evidence>
<dbReference type="GO" id="GO:0019774">
    <property type="term" value="C:proteasome core complex, beta-subunit complex"/>
    <property type="evidence" value="ECO:0007669"/>
    <property type="project" value="UniProtKB-ARBA"/>
</dbReference>
<comment type="subunit">
    <text evidence="11">Component of the proteasome complex.</text>
</comment>
<dbReference type="GO" id="GO:0051603">
    <property type="term" value="P:proteolysis involved in protein catabolic process"/>
    <property type="evidence" value="ECO:0007669"/>
    <property type="project" value="InterPro"/>
</dbReference>
<dbReference type="PANTHER" id="PTHR32194:SF3">
    <property type="entry name" value="PROTEASOME SUBUNIT BETA"/>
    <property type="match status" value="1"/>
</dbReference>
<feature type="active site" description="Nucleophile" evidence="10">
    <location>
        <position position="80"/>
    </location>
</feature>
<evidence type="ECO:0000256" key="3">
    <source>
        <dbReference type="ARBA" id="ARBA00022670"/>
    </source>
</evidence>
<keyword evidence="4" id="KW-0888">Threonine protease</keyword>
<dbReference type="PROSITE" id="PS00854">
    <property type="entry name" value="PROTEASOME_BETA_1"/>
    <property type="match status" value="1"/>
</dbReference>
<proteinExistence type="inferred from homology"/>
<gene>
    <name evidence="12" type="ORF">L201_006118</name>
</gene>
<dbReference type="CDD" id="cd03761">
    <property type="entry name" value="proteasome_beta_type_5"/>
    <property type="match status" value="1"/>
</dbReference>
<keyword evidence="7" id="KW-0865">Zymogen</keyword>
<dbReference type="SUPFAM" id="SSF56235">
    <property type="entry name" value="N-terminal nucleophile aminohydrolases (Ntn hydrolases)"/>
    <property type="match status" value="1"/>
</dbReference>
<evidence type="ECO:0000256" key="10">
    <source>
        <dbReference type="PIRSR" id="PIRSR600243-1"/>
    </source>
</evidence>
<organism evidence="12 13">
    <name type="scientific">Kwoniella dendrophila CBS 6074</name>
    <dbReference type="NCBI Taxonomy" id="1295534"/>
    <lineage>
        <taxon>Eukaryota</taxon>
        <taxon>Fungi</taxon>
        <taxon>Dikarya</taxon>
        <taxon>Basidiomycota</taxon>
        <taxon>Agaricomycotina</taxon>
        <taxon>Tremellomycetes</taxon>
        <taxon>Tremellales</taxon>
        <taxon>Cryptococcaceae</taxon>
        <taxon>Kwoniella</taxon>
    </lineage>
</organism>
<comment type="subunit">
    <text evidence="9">The 26S proteasome consists of a 20S proteasome core and two 19S regulatory subunits. The 20S proteasome core is composed of 28 subunits that are arranged in four stacked rings, resulting in a barrel-shaped structure. The two end rings are each formed by seven alpha subunits, and the two central rings are each formed by seven beta subunits. The catalytic chamber with the active sites is on the inside of the barrel.</text>
</comment>
<dbReference type="FunFam" id="3.60.20.10:FF:000013">
    <property type="entry name" value="Proteasome subunit beta type-5"/>
    <property type="match status" value="1"/>
</dbReference>
<dbReference type="Proteomes" id="UP001355207">
    <property type="component" value="Chromosome 8"/>
</dbReference>
<dbReference type="InterPro" id="IPR023333">
    <property type="entry name" value="Proteasome_suB-type"/>
</dbReference>
<dbReference type="PANTHER" id="PTHR32194">
    <property type="entry name" value="METALLOPROTEASE TLDD"/>
    <property type="match status" value="1"/>
</dbReference>
<comment type="subcellular location">
    <subcellularLocation>
        <location evidence="11">Cytoplasm</location>
    </subcellularLocation>
    <subcellularLocation>
        <location evidence="11">Nucleus</location>
    </subcellularLocation>
</comment>